<dbReference type="PANTHER" id="PTHR12289">
    <property type="entry name" value="METAXIN RELATED"/>
    <property type="match status" value="1"/>
</dbReference>
<dbReference type="SFLD" id="SFLDG01180">
    <property type="entry name" value="SUF1"/>
    <property type="match status" value="1"/>
</dbReference>
<dbReference type="AlphaFoldDB" id="A0A3M7QVS6"/>
<keyword evidence="5" id="KW-1185">Reference proteome</keyword>
<dbReference type="InterPro" id="IPR026928">
    <property type="entry name" value="FAX/IsoI-like"/>
</dbReference>
<dbReference type="Pfam" id="PF17172">
    <property type="entry name" value="GST_N_4"/>
    <property type="match status" value="1"/>
</dbReference>
<dbReference type="InterPro" id="IPR033468">
    <property type="entry name" value="Metaxin_GST"/>
</dbReference>
<comment type="caution">
    <text evidence="4">The sequence shown here is derived from an EMBL/GenBank/DDBJ whole genome shotgun (WGS) entry which is preliminary data.</text>
</comment>
<dbReference type="InterPro" id="IPR040079">
    <property type="entry name" value="Glutathione_S-Trfase"/>
</dbReference>
<dbReference type="SUPFAM" id="SSF52833">
    <property type="entry name" value="Thioredoxin-like"/>
    <property type="match status" value="1"/>
</dbReference>
<reference evidence="4 5" key="1">
    <citation type="journal article" date="2018" name="Sci. Rep.">
        <title>Genomic signatures of local adaptation to the degree of environmental predictability in rotifers.</title>
        <authorList>
            <person name="Franch-Gras L."/>
            <person name="Hahn C."/>
            <person name="Garcia-Roger E.M."/>
            <person name="Carmona M.J."/>
            <person name="Serra M."/>
            <person name="Gomez A."/>
        </authorList>
    </citation>
    <scope>NUCLEOTIDE SEQUENCE [LARGE SCALE GENOMIC DNA]</scope>
    <source>
        <strain evidence="4">HYR1</strain>
    </source>
</reference>
<dbReference type="Proteomes" id="UP000276133">
    <property type="component" value="Unassembled WGS sequence"/>
</dbReference>
<dbReference type="SFLD" id="SFLDG01200">
    <property type="entry name" value="SUF1.1"/>
    <property type="match status" value="1"/>
</dbReference>
<dbReference type="InterPro" id="IPR036282">
    <property type="entry name" value="Glutathione-S-Trfase_C_sf"/>
</dbReference>
<gene>
    <name evidence="4" type="ORF">BpHYR1_017354</name>
</gene>
<comment type="similarity">
    <text evidence="1">Belongs to the FAX family.</text>
</comment>
<organism evidence="4 5">
    <name type="scientific">Brachionus plicatilis</name>
    <name type="common">Marine rotifer</name>
    <name type="synonym">Brachionus muelleri</name>
    <dbReference type="NCBI Taxonomy" id="10195"/>
    <lineage>
        <taxon>Eukaryota</taxon>
        <taxon>Metazoa</taxon>
        <taxon>Spiralia</taxon>
        <taxon>Gnathifera</taxon>
        <taxon>Rotifera</taxon>
        <taxon>Eurotatoria</taxon>
        <taxon>Monogononta</taxon>
        <taxon>Pseudotrocha</taxon>
        <taxon>Ploima</taxon>
        <taxon>Brachionidae</taxon>
        <taxon>Brachionus</taxon>
    </lineage>
</organism>
<dbReference type="PANTHER" id="PTHR12289:SF67">
    <property type="match status" value="1"/>
</dbReference>
<feature type="domain" description="Metaxin glutathione S-transferase" evidence="2">
    <location>
        <begin position="220"/>
        <end position="269"/>
    </location>
</feature>
<dbReference type="InterPro" id="IPR036249">
    <property type="entry name" value="Thioredoxin-like_sf"/>
</dbReference>
<dbReference type="OrthoDB" id="5809458at2759"/>
<dbReference type="GO" id="GO:0005737">
    <property type="term" value="C:cytoplasm"/>
    <property type="evidence" value="ECO:0007669"/>
    <property type="project" value="TreeGrafter"/>
</dbReference>
<dbReference type="SFLD" id="SFLDS00019">
    <property type="entry name" value="Glutathione_Transferase_(cytos"/>
    <property type="match status" value="1"/>
</dbReference>
<evidence type="ECO:0000313" key="5">
    <source>
        <dbReference type="Proteomes" id="UP000276133"/>
    </source>
</evidence>
<dbReference type="EMBL" id="REGN01005052">
    <property type="protein sequence ID" value="RNA15045.1"/>
    <property type="molecule type" value="Genomic_DNA"/>
</dbReference>
<evidence type="ECO:0000313" key="4">
    <source>
        <dbReference type="EMBL" id="RNA15045.1"/>
    </source>
</evidence>
<evidence type="ECO:0000259" key="2">
    <source>
        <dbReference type="Pfam" id="PF17171"/>
    </source>
</evidence>
<feature type="domain" description="Thioredoxin-like fold" evidence="3">
    <location>
        <begin position="85"/>
        <end position="178"/>
    </location>
</feature>
<dbReference type="SUPFAM" id="SSF47616">
    <property type="entry name" value="GST C-terminal domain-like"/>
    <property type="match status" value="1"/>
</dbReference>
<dbReference type="InterPro" id="IPR012336">
    <property type="entry name" value="Thioredoxin-like_fold"/>
</dbReference>
<name>A0A3M7QVS6_BRAPC</name>
<evidence type="ECO:0000256" key="1">
    <source>
        <dbReference type="ARBA" id="ARBA00006475"/>
    </source>
</evidence>
<proteinExistence type="inferred from homology"/>
<dbReference type="InterPro" id="IPR050931">
    <property type="entry name" value="Mito_Protein_Transport_Metaxin"/>
</dbReference>
<accession>A0A3M7QVS6</accession>
<dbReference type="Pfam" id="PF17171">
    <property type="entry name" value="GST_C_6"/>
    <property type="match status" value="1"/>
</dbReference>
<protein>
    <submittedName>
        <fullName evidence="4">Failed axon connections-like protein</fullName>
    </submittedName>
</protein>
<sequence length="273" mass="31412">MNHLRPRIPLLTSNLKINYLAKANQSQIAGFLKYAFASTVFNSFKAYSLIKNKIEGKKPVVEEIPKDTVIIYQFPRAVNTPSLSPFCLKLETWCRAANINYKNKLGMKLSSRGSVPFIRLNDYVVEDSEKCIEYLSKVFQVDLNSELSEEQKAVARAALALTEDSLKWSMVLHRFWYSRMPKQEIGLPLLSIWFFSYKMFRASWYSGAARYTKQEIYEKGKRDLSALDTLIGNKKFLLGDTRPCDVDFAIFGLCAQFKYNDRGPLNQHLLGKK</sequence>
<evidence type="ECO:0000259" key="3">
    <source>
        <dbReference type="Pfam" id="PF17172"/>
    </source>
</evidence>